<feature type="region of interest" description="Disordered" evidence="1">
    <location>
        <begin position="461"/>
        <end position="519"/>
    </location>
</feature>
<comment type="caution">
    <text evidence="2">The sequence shown here is derived from an EMBL/GenBank/DDBJ whole genome shotgun (WGS) entry which is preliminary data.</text>
</comment>
<name>A0A8H4X4I3_9HYPO</name>
<proteinExistence type="predicted"/>
<reference evidence="2" key="2">
    <citation type="submission" date="2020-05" db="EMBL/GenBank/DDBJ databases">
        <authorList>
            <person name="Kim H.-S."/>
            <person name="Proctor R.H."/>
            <person name="Brown D.W."/>
        </authorList>
    </citation>
    <scope>NUCLEOTIDE SEQUENCE</scope>
    <source>
        <strain evidence="2">NRRL 20472</strain>
    </source>
</reference>
<dbReference type="AlphaFoldDB" id="A0A8H4X4I3"/>
<sequence>MPNPLKAIHASYHLLTWALDHGQVPNDIRRSLELVRTCDSDLQHLIELRNDCLPLLERRPKILQRVHSIIESAQKGLQEVCEIVERCRPEVDRGGRTSFSRRMAWLLVDSSEFRSQEPIVSRHHAAVLAELNFLRQIALLAPIPEPEKVQEKLGVQEDAKVFDNVALLGDMFGDLTTMSAPVKKQHPIPQPMATAPPIIVFNANTEPTAPSVMSSLLLPPSLNRSASSQTLHIEHAVDSLPEVLPVNMANVTPSRSHTTESKYNTEELAGLALLLGDPLDLQNCPSPLQSSKTAALPVVYPSHAPTTGLPRPQSTHNDSNQYLPLYHANDSVSDLSQNSRHASVSYTPSVLSSHVSNPHQNHRSSLSALPTITRTFTQHHNVSSRGQLTWSNSSSTTLSSISPEFTGFNPAWAQPIAELDSSPYQMVPIISALNQRDHLGDGSMEQKLAVQINTIPVELPAEDSPAAKTSLRRQSTHLRSSRRVRALNHPASSLSQQLKQQSSPDQDSTHPSQGNESQT</sequence>
<evidence type="ECO:0000256" key="1">
    <source>
        <dbReference type="SAM" id="MobiDB-lite"/>
    </source>
</evidence>
<feature type="region of interest" description="Disordered" evidence="1">
    <location>
        <begin position="302"/>
        <end position="364"/>
    </location>
</feature>
<reference evidence="2" key="1">
    <citation type="journal article" date="2020" name="BMC Genomics">
        <title>Correction to: Identification and distribution of gene clusters required for synthesis of sphingolipid metabolism inhibitors in diverse species of the filamentous fungus Fusarium.</title>
        <authorList>
            <person name="Kim H.S."/>
            <person name="Lohmar J.M."/>
            <person name="Busman M."/>
            <person name="Brown D.W."/>
            <person name="Naumann T.A."/>
            <person name="Divon H.H."/>
            <person name="Lysoe E."/>
            <person name="Uhlig S."/>
            <person name="Proctor R.H."/>
        </authorList>
    </citation>
    <scope>NUCLEOTIDE SEQUENCE</scope>
    <source>
        <strain evidence="2">NRRL 20472</strain>
    </source>
</reference>
<protein>
    <submittedName>
        <fullName evidence="2">Uncharacterized protein</fullName>
    </submittedName>
</protein>
<dbReference type="Proteomes" id="UP000622797">
    <property type="component" value="Unassembled WGS sequence"/>
</dbReference>
<dbReference type="OrthoDB" id="5240423at2759"/>
<organism evidence="2 3">
    <name type="scientific">Fusarium sarcochroum</name>
    <dbReference type="NCBI Taxonomy" id="1208366"/>
    <lineage>
        <taxon>Eukaryota</taxon>
        <taxon>Fungi</taxon>
        <taxon>Dikarya</taxon>
        <taxon>Ascomycota</taxon>
        <taxon>Pezizomycotina</taxon>
        <taxon>Sordariomycetes</taxon>
        <taxon>Hypocreomycetidae</taxon>
        <taxon>Hypocreales</taxon>
        <taxon>Nectriaceae</taxon>
        <taxon>Fusarium</taxon>
        <taxon>Fusarium lateritium species complex</taxon>
    </lineage>
</organism>
<dbReference type="EMBL" id="JABEXW010000604">
    <property type="protein sequence ID" value="KAF4961623.1"/>
    <property type="molecule type" value="Genomic_DNA"/>
</dbReference>
<keyword evidence="3" id="KW-1185">Reference proteome</keyword>
<feature type="compositionally biased region" description="Polar residues" evidence="1">
    <location>
        <begin position="509"/>
        <end position="519"/>
    </location>
</feature>
<evidence type="ECO:0000313" key="3">
    <source>
        <dbReference type="Proteomes" id="UP000622797"/>
    </source>
</evidence>
<accession>A0A8H4X4I3</accession>
<feature type="compositionally biased region" description="Polar residues" evidence="1">
    <location>
        <begin position="330"/>
        <end position="364"/>
    </location>
</feature>
<feature type="compositionally biased region" description="Polar residues" evidence="1">
    <location>
        <begin position="312"/>
        <end position="322"/>
    </location>
</feature>
<evidence type="ECO:0000313" key="2">
    <source>
        <dbReference type="EMBL" id="KAF4961623.1"/>
    </source>
</evidence>
<feature type="compositionally biased region" description="Low complexity" evidence="1">
    <location>
        <begin position="492"/>
        <end position="506"/>
    </location>
</feature>
<gene>
    <name evidence="2" type="ORF">FSARC_10113</name>
</gene>
<feature type="compositionally biased region" description="Basic residues" evidence="1">
    <location>
        <begin position="470"/>
        <end position="486"/>
    </location>
</feature>